<feature type="transmembrane region" description="Helical" evidence="5">
    <location>
        <begin position="81"/>
        <end position="105"/>
    </location>
</feature>
<feature type="transmembrane region" description="Helical" evidence="5">
    <location>
        <begin position="117"/>
        <end position="139"/>
    </location>
</feature>
<dbReference type="InterPro" id="IPR004031">
    <property type="entry name" value="PMP22/EMP/MP20/Claudin"/>
</dbReference>
<dbReference type="OrthoDB" id="6120799at2759"/>
<evidence type="ECO:0000256" key="4">
    <source>
        <dbReference type="ARBA" id="ARBA00023136"/>
    </source>
</evidence>
<evidence type="ECO:0000256" key="5">
    <source>
        <dbReference type="SAM" id="Phobius"/>
    </source>
</evidence>
<evidence type="ECO:0000256" key="2">
    <source>
        <dbReference type="ARBA" id="ARBA00022692"/>
    </source>
</evidence>
<sequence length="190" mass="20364">MSCLGSFKQASIYQKLVFLLLLISVGLAWISFVSAAWGDAYVTAASPGTVTGYGLWRRCGDTDLAPACTDLLGWNLDWYRAVQAFAIIGFVSVHISLLLVVLLVFVPKCTKSQAVTLWISVLSLLSALAYTFAVTIFAVGFDSTFEVAGSDATSVEYGWGLALCVLLLNIVVVVLTIIEARSIGAKIIDL</sequence>
<dbReference type="Proteomes" id="UP000271974">
    <property type="component" value="Unassembled WGS sequence"/>
</dbReference>
<dbReference type="Gene3D" id="1.20.140.150">
    <property type="match status" value="1"/>
</dbReference>
<feature type="transmembrane region" description="Helical" evidence="5">
    <location>
        <begin position="16"/>
        <end position="37"/>
    </location>
</feature>
<dbReference type="EMBL" id="RQTK01000099">
    <property type="protein sequence ID" value="RUS87851.1"/>
    <property type="molecule type" value="Genomic_DNA"/>
</dbReference>
<keyword evidence="7" id="KW-1185">Reference proteome</keyword>
<keyword evidence="3 5" id="KW-1133">Transmembrane helix</keyword>
<organism evidence="6 7">
    <name type="scientific">Elysia chlorotica</name>
    <name type="common">Eastern emerald elysia</name>
    <name type="synonym">Sea slug</name>
    <dbReference type="NCBI Taxonomy" id="188477"/>
    <lineage>
        <taxon>Eukaryota</taxon>
        <taxon>Metazoa</taxon>
        <taxon>Spiralia</taxon>
        <taxon>Lophotrochozoa</taxon>
        <taxon>Mollusca</taxon>
        <taxon>Gastropoda</taxon>
        <taxon>Heterobranchia</taxon>
        <taxon>Euthyneura</taxon>
        <taxon>Panpulmonata</taxon>
        <taxon>Sacoglossa</taxon>
        <taxon>Placobranchoidea</taxon>
        <taxon>Plakobranchidae</taxon>
        <taxon>Elysia</taxon>
    </lineage>
</organism>
<dbReference type="GO" id="GO:0016020">
    <property type="term" value="C:membrane"/>
    <property type="evidence" value="ECO:0007669"/>
    <property type="project" value="UniProtKB-SubCell"/>
</dbReference>
<accession>A0A3S1BNJ7</accession>
<feature type="transmembrane region" description="Helical" evidence="5">
    <location>
        <begin position="159"/>
        <end position="178"/>
    </location>
</feature>
<evidence type="ECO:0000313" key="7">
    <source>
        <dbReference type="Proteomes" id="UP000271974"/>
    </source>
</evidence>
<evidence type="ECO:0000256" key="3">
    <source>
        <dbReference type="ARBA" id="ARBA00022989"/>
    </source>
</evidence>
<keyword evidence="2 5" id="KW-0812">Transmembrane</keyword>
<keyword evidence="4 5" id="KW-0472">Membrane</keyword>
<dbReference type="Pfam" id="PF00822">
    <property type="entry name" value="PMP22_Claudin"/>
    <property type="match status" value="1"/>
</dbReference>
<evidence type="ECO:0000256" key="1">
    <source>
        <dbReference type="ARBA" id="ARBA00004141"/>
    </source>
</evidence>
<evidence type="ECO:0000313" key="6">
    <source>
        <dbReference type="EMBL" id="RUS87851.1"/>
    </source>
</evidence>
<dbReference type="AlphaFoldDB" id="A0A3S1BNJ7"/>
<proteinExistence type="predicted"/>
<comment type="subcellular location">
    <subcellularLocation>
        <location evidence="1">Membrane</location>
        <topology evidence="1">Multi-pass membrane protein</topology>
    </subcellularLocation>
</comment>
<comment type="caution">
    <text evidence="6">The sequence shown here is derived from an EMBL/GenBank/DDBJ whole genome shotgun (WGS) entry which is preliminary data.</text>
</comment>
<reference evidence="6 7" key="1">
    <citation type="submission" date="2019-01" db="EMBL/GenBank/DDBJ databases">
        <title>A draft genome assembly of the solar-powered sea slug Elysia chlorotica.</title>
        <authorList>
            <person name="Cai H."/>
            <person name="Li Q."/>
            <person name="Fang X."/>
            <person name="Li J."/>
            <person name="Curtis N.E."/>
            <person name="Altenburger A."/>
            <person name="Shibata T."/>
            <person name="Feng M."/>
            <person name="Maeda T."/>
            <person name="Schwartz J.A."/>
            <person name="Shigenobu S."/>
            <person name="Lundholm N."/>
            <person name="Nishiyama T."/>
            <person name="Yang H."/>
            <person name="Hasebe M."/>
            <person name="Li S."/>
            <person name="Pierce S.K."/>
            <person name="Wang J."/>
        </authorList>
    </citation>
    <scope>NUCLEOTIDE SEQUENCE [LARGE SCALE GENOMIC DNA]</scope>
    <source>
        <strain evidence="6">EC2010</strain>
        <tissue evidence="6">Whole organism of an adult</tissue>
    </source>
</reference>
<gene>
    <name evidence="6" type="ORF">EGW08_004384</name>
</gene>
<name>A0A3S1BNJ7_ELYCH</name>
<protein>
    <recommendedName>
        <fullName evidence="8">MARVEL domain-containing protein</fullName>
    </recommendedName>
</protein>
<evidence type="ECO:0008006" key="8">
    <source>
        <dbReference type="Google" id="ProtNLM"/>
    </source>
</evidence>